<sequence>MILLALAFTFLGLFYSEISHSKDWIVKTYGFPKFFYLEKRPFGGPFCIEIFIQEFKYLNFIQDFMLFYLSLNLIKTIFK</sequence>
<organism evidence="1 2">
    <name type="scientific">Cloacibacterium rupense</name>
    <dbReference type="NCBI Taxonomy" id="517423"/>
    <lineage>
        <taxon>Bacteria</taxon>
        <taxon>Pseudomonadati</taxon>
        <taxon>Bacteroidota</taxon>
        <taxon>Flavobacteriia</taxon>
        <taxon>Flavobacteriales</taxon>
        <taxon>Weeksellaceae</taxon>
    </lineage>
</organism>
<evidence type="ECO:0000313" key="2">
    <source>
        <dbReference type="Proteomes" id="UP000620064"/>
    </source>
</evidence>
<accession>A0ABQ2NKS7</accession>
<keyword evidence="2" id="KW-1185">Reference proteome</keyword>
<proteinExistence type="predicted"/>
<reference evidence="2" key="1">
    <citation type="journal article" date="2019" name="Int. J. Syst. Evol. Microbiol.">
        <title>The Global Catalogue of Microorganisms (GCM) 10K type strain sequencing project: providing services to taxonomists for standard genome sequencing and annotation.</title>
        <authorList>
            <consortium name="The Broad Institute Genomics Platform"/>
            <consortium name="The Broad Institute Genome Sequencing Center for Infectious Disease"/>
            <person name="Wu L."/>
            <person name="Ma J."/>
        </authorList>
    </citation>
    <scope>NUCLEOTIDE SEQUENCE [LARGE SCALE GENOMIC DNA]</scope>
    <source>
        <strain evidence="2">CGMCC 1.7656</strain>
    </source>
</reference>
<comment type="caution">
    <text evidence="1">The sequence shown here is derived from an EMBL/GenBank/DDBJ whole genome shotgun (WGS) entry which is preliminary data.</text>
</comment>
<protein>
    <submittedName>
        <fullName evidence="1">Uncharacterized protein</fullName>
    </submittedName>
</protein>
<dbReference type="EMBL" id="BMLV01000006">
    <property type="protein sequence ID" value="GGP05872.1"/>
    <property type="molecule type" value="Genomic_DNA"/>
</dbReference>
<dbReference type="Proteomes" id="UP000620064">
    <property type="component" value="Unassembled WGS sequence"/>
</dbReference>
<evidence type="ECO:0000313" key="1">
    <source>
        <dbReference type="EMBL" id="GGP05872.1"/>
    </source>
</evidence>
<gene>
    <name evidence="1" type="ORF">GCM10010992_23690</name>
</gene>
<name>A0ABQ2NKS7_9FLAO</name>